<dbReference type="SUPFAM" id="SSF50978">
    <property type="entry name" value="WD40 repeat-like"/>
    <property type="match status" value="1"/>
</dbReference>
<comment type="caution">
    <text evidence="4">The sequence shown here is derived from an EMBL/GenBank/DDBJ whole genome shotgun (WGS) entry which is preliminary data.</text>
</comment>
<name>A0A940YDD4_9BURK</name>
<dbReference type="PROSITE" id="PS00678">
    <property type="entry name" value="WD_REPEATS_1"/>
    <property type="match status" value="2"/>
</dbReference>
<dbReference type="Pfam" id="PF00400">
    <property type="entry name" value="WD40"/>
    <property type="match status" value="2"/>
</dbReference>
<gene>
    <name evidence="4" type="ORF">KAK06_04075</name>
</gene>
<evidence type="ECO:0000313" key="4">
    <source>
        <dbReference type="EMBL" id="MBQ0958128.1"/>
    </source>
</evidence>
<dbReference type="InterPro" id="IPR001680">
    <property type="entry name" value="WD40_rpt"/>
</dbReference>
<evidence type="ECO:0000256" key="1">
    <source>
        <dbReference type="ARBA" id="ARBA00022574"/>
    </source>
</evidence>
<organism evidence="4 5">
    <name type="scientific">Ideonella aquatica</name>
    <dbReference type="NCBI Taxonomy" id="2824119"/>
    <lineage>
        <taxon>Bacteria</taxon>
        <taxon>Pseudomonadati</taxon>
        <taxon>Pseudomonadota</taxon>
        <taxon>Betaproteobacteria</taxon>
        <taxon>Burkholderiales</taxon>
        <taxon>Sphaerotilaceae</taxon>
        <taxon>Ideonella</taxon>
    </lineage>
</organism>
<dbReference type="PROSITE" id="PS50294">
    <property type="entry name" value="WD_REPEATS_REGION"/>
    <property type="match status" value="2"/>
</dbReference>
<evidence type="ECO:0000256" key="3">
    <source>
        <dbReference type="PROSITE-ProRule" id="PRU00221"/>
    </source>
</evidence>
<evidence type="ECO:0008006" key="6">
    <source>
        <dbReference type="Google" id="ProtNLM"/>
    </source>
</evidence>
<dbReference type="InterPro" id="IPR019775">
    <property type="entry name" value="WD40_repeat_CS"/>
</dbReference>
<dbReference type="Proteomes" id="UP000678374">
    <property type="component" value="Unassembled WGS sequence"/>
</dbReference>
<dbReference type="InterPro" id="IPR015943">
    <property type="entry name" value="WD40/YVTN_repeat-like_dom_sf"/>
</dbReference>
<evidence type="ECO:0000313" key="5">
    <source>
        <dbReference type="Proteomes" id="UP000678374"/>
    </source>
</evidence>
<protein>
    <recommendedName>
        <fullName evidence="6">WD40 repeat domain-containing protein</fullName>
    </recommendedName>
</protein>
<dbReference type="PANTHER" id="PTHR19879:SF9">
    <property type="entry name" value="TRANSCRIPTION INITIATION FACTOR TFIID SUBUNIT 5"/>
    <property type="match status" value="1"/>
</dbReference>
<dbReference type="SMART" id="SM00320">
    <property type="entry name" value="WD40"/>
    <property type="match status" value="1"/>
</dbReference>
<dbReference type="PROSITE" id="PS50082">
    <property type="entry name" value="WD_REPEATS_2"/>
    <property type="match status" value="2"/>
</dbReference>
<accession>A0A940YDD4</accession>
<sequence>MVSASDDNTLRLWDAASGQCLATWVGHSGPVQACAFSPDGARVVSASRDNSLRLWDAASGQLLRVHQLGPKGSHAVWDEPNQGLIEASESAWPWLTAQVRDAAGRVECVLPVEAFGELPLPQRLSA</sequence>
<keyword evidence="1 3" id="KW-0853">WD repeat</keyword>
<proteinExistence type="predicted"/>
<dbReference type="Gene3D" id="2.130.10.10">
    <property type="entry name" value="YVTN repeat-like/Quinoprotein amine dehydrogenase"/>
    <property type="match status" value="1"/>
</dbReference>
<keyword evidence="2" id="KW-0677">Repeat</keyword>
<dbReference type="AlphaFoldDB" id="A0A940YDD4"/>
<feature type="repeat" description="WD" evidence="3">
    <location>
        <begin position="1"/>
        <end position="23"/>
    </location>
</feature>
<feature type="repeat" description="WD" evidence="3">
    <location>
        <begin position="24"/>
        <end position="65"/>
    </location>
</feature>
<keyword evidence="5" id="KW-1185">Reference proteome</keyword>
<dbReference type="InterPro" id="IPR036322">
    <property type="entry name" value="WD40_repeat_dom_sf"/>
</dbReference>
<dbReference type="PANTHER" id="PTHR19879">
    <property type="entry name" value="TRANSCRIPTION INITIATION FACTOR TFIID"/>
    <property type="match status" value="1"/>
</dbReference>
<reference evidence="4" key="1">
    <citation type="submission" date="2021-04" db="EMBL/GenBank/DDBJ databases">
        <title>The genome sequence of Ideonella sp. 4Y11.</title>
        <authorList>
            <person name="Liu Y."/>
        </authorList>
    </citation>
    <scope>NUCLEOTIDE SEQUENCE</scope>
    <source>
        <strain evidence="4">4Y11</strain>
    </source>
</reference>
<dbReference type="EMBL" id="JAGQDE010000002">
    <property type="protein sequence ID" value="MBQ0958128.1"/>
    <property type="molecule type" value="Genomic_DNA"/>
</dbReference>
<evidence type="ECO:0000256" key="2">
    <source>
        <dbReference type="ARBA" id="ARBA00022737"/>
    </source>
</evidence>